<dbReference type="Pfam" id="PF17919">
    <property type="entry name" value="RT_RNaseH_2"/>
    <property type="match status" value="1"/>
</dbReference>
<feature type="compositionally biased region" description="Polar residues" evidence="10">
    <location>
        <begin position="1254"/>
        <end position="1270"/>
    </location>
</feature>
<dbReference type="PANTHER" id="PTHR37984:SF5">
    <property type="entry name" value="PROTEIN NYNRIN-LIKE"/>
    <property type="match status" value="1"/>
</dbReference>
<evidence type="ECO:0000259" key="13">
    <source>
        <dbReference type="PROSITE" id="PS50994"/>
    </source>
</evidence>
<evidence type="ECO:0000256" key="1">
    <source>
        <dbReference type="ARBA" id="ARBA00010879"/>
    </source>
</evidence>
<evidence type="ECO:0000256" key="9">
    <source>
        <dbReference type="ARBA" id="ARBA00039658"/>
    </source>
</evidence>
<feature type="domain" description="Integrase catalytic" evidence="13">
    <location>
        <begin position="986"/>
        <end position="1096"/>
    </location>
</feature>
<dbReference type="Gene3D" id="3.10.10.10">
    <property type="entry name" value="HIV Type 1 Reverse Transcriptase, subunit A, domain 1"/>
    <property type="match status" value="1"/>
</dbReference>
<evidence type="ECO:0000259" key="11">
    <source>
        <dbReference type="PROSITE" id="PS50175"/>
    </source>
</evidence>
<dbReference type="InterPro" id="IPR001995">
    <property type="entry name" value="Peptidase_A2_cat"/>
</dbReference>
<keyword evidence="7" id="KW-0378">Hydrolase</keyword>
<keyword evidence="6" id="KW-0255">Endonuclease</keyword>
<dbReference type="PROSITE" id="PS50175">
    <property type="entry name" value="ASP_PROT_RETROV"/>
    <property type="match status" value="1"/>
</dbReference>
<feature type="region of interest" description="Disordered" evidence="10">
    <location>
        <begin position="1226"/>
        <end position="1281"/>
    </location>
</feature>
<dbReference type="PROSITE" id="PS50878">
    <property type="entry name" value="RT_POL"/>
    <property type="match status" value="1"/>
</dbReference>
<feature type="compositionally biased region" description="Basic and acidic residues" evidence="10">
    <location>
        <begin position="1244"/>
        <end position="1253"/>
    </location>
</feature>
<feature type="domain" description="Peptidase A2" evidence="11">
    <location>
        <begin position="293"/>
        <end position="332"/>
    </location>
</feature>
<feature type="compositionally biased region" description="Basic and acidic residues" evidence="10">
    <location>
        <begin position="203"/>
        <end position="221"/>
    </location>
</feature>
<dbReference type="FunFam" id="3.10.20.370:FF:000001">
    <property type="entry name" value="Retrovirus-related Pol polyprotein from transposon 17.6-like protein"/>
    <property type="match status" value="1"/>
</dbReference>
<dbReference type="SUPFAM" id="SSF56672">
    <property type="entry name" value="DNA/RNA polymerases"/>
    <property type="match status" value="1"/>
</dbReference>
<keyword evidence="5" id="KW-0540">Nuclease</keyword>
<dbReference type="GO" id="GO:0006508">
    <property type="term" value="P:proteolysis"/>
    <property type="evidence" value="ECO:0007669"/>
    <property type="project" value="InterPro"/>
</dbReference>
<dbReference type="Pfam" id="PF00665">
    <property type="entry name" value="rve"/>
    <property type="match status" value="1"/>
</dbReference>
<evidence type="ECO:0000313" key="14">
    <source>
        <dbReference type="Ensembl" id="ENSORLP00000043771.1"/>
    </source>
</evidence>
<dbReference type="GO" id="GO:0016779">
    <property type="term" value="F:nucleotidyltransferase activity"/>
    <property type="evidence" value="ECO:0007669"/>
    <property type="project" value="UniProtKB-KW"/>
</dbReference>
<evidence type="ECO:0000256" key="7">
    <source>
        <dbReference type="ARBA" id="ARBA00022801"/>
    </source>
</evidence>
<dbReference type="InterPro" id="IPR000477">
    <property type="entry name" value="RT_dom"/>
</dbReference>
<dbReference type="InterPro" id="IPR012337">
    <property type="entry name" value="RNaseH-like_sf"/>
</dbReference>
<keyword evidence="8" id="KW-0511">Multifunctional enzyme</keyword>
<dbReference type="InterPro" id="IPR036397">
    <property type="entry name" value="RNaseH_sf"/>
</dbReference>
<dbReference type="SUPFAM" id="SSF53098">
    <property type="entry name" value="Ribonuclease H-like"/>
    <property type="match status" value="1"/>
</dbReference>
<dbReference type="Gene3D" id="1.10.340.70">
    <property type="match status" value="1"/>
</dbReference>
<comment type="similarity">
    <text evidence="1">Belongs to the beta type-B retroviral polymerase family. HERV class-II K(HML-2) pol subfamily.</text>
</comment>
<dbReference type="GO" id="GO:0004523">
    <property type="term" value="F:RNA-DNA hybrid ribonuclease activity"/>
    <property type="evidence" value="ECO:0007669"/>
    <property type="project" value="UniProtKB-EC"/>
</dbReference>
<dbReference type="Ensembl" id="ENSORLT00000039842.1">
    <property type="protein sequence ID" value="ENSORLP00000043771.1"/>
    <property type="gene ID" value="ENSORLG00000022133.1"/>
</dbReference>
<dbReference type="EC" id="3.1.26.4" evidence="2"/>
<dbReference type="PROSITE" id="PS50994">
    <property type="entry name" value="INTEGRASE"/>
    <property type="match status" value="1"/>
</dbReference>
<dbReference type="GO" id="GO:0004190">
    <property type="term" value="F:aspartic-type endopeptidase activity"/>
    <property type="evidence" value="ECO:0007669"/>
    <property type="project" value="InterPro"/>
</dbReference>
<dbReference type="InterPro" id="IPR041577">
    <property type="entry name" value="RT_RNaseH_2"/>
</dbReference>
<dbReference type="Pfam" id="PF00078">
    <property type="entry name" value="RVT_1"/>
    <property type="match status" value="1"/>
</dbReference>
<evidence type="ECO:0000256" key="6">
    <source>
        <dbReference type="ARBA" id="ARBA00022759"/>
    </source>
</evidence>
<dbReference type="InParanoid" id="A0A3B3IIM2"/>
<dbReference type="Gene3D" id="3.30.70.270">
    <property type="match status" value="2"/>
</dbReference>
<evidence type="ECO:0000256" key="4">
    <source>
        <dbReference type="ARBA" id="ARBA00022695"/>
    </source>
</evidence>
<evidence type="ECO:0000256" key="5">
    <source>
        <dbReference type="ARBA" id="ARBA00022722"/>
    </source>
</evidence>
<dbReference type="InterPro" id="IPR043502">
    <property type="entry name" value="DNA/RNA_pol_sf"/>
</dbReference>
<dbReference type="Proteomes" id="UP000001038">
    <property type="component" value="Chromosome 22"/>
</dbReference>
<feature type="domain" description="Reverse transcriptase" evidence="12">
    <location>
        <begin position="434"/>
        <end position="612"/>
    </location>
</feature>
<dbReference type="PANTHER" id="PTHR37984">
    <property type="entry name" value="PROTEIN CBG26694"/>
    <property type="match status" value="1"/>
</dbReference>
<dbReference type="GO" id="GO:0003676">
    <property type="term" value="F:nucleic acid binding"/>
    <property type="evidence" value="ECO:0007669"/>
    <property type="project" value="InterPro"/>
</dbReference>
<dbReference type="Pfam" id="PF17921">
    <property type="entry name" value="Integrase_H2C2"/>
    <property type="match status" value="1"/>
</dbReference>
<dbReference type="FunFam" id="3.30.70.270:FF:000026">
    <property type="entry name" value="Transposon Ty3-G Gag-Pol polyprotein"/>
    <property type="match status" value="1"/>
</dbReference>
<protein>
    <recommendedName>
        <fullName evidence="9">Gypsy retrotransposon integrase-like protein 1</fullName>
        <ecNumber evidence="2">3.1.26.4</ecNumber>
    </recommendedName>
</protein>
<dbReference type="Bgee" id="ENSORLG00000022133">
    <property type="expression patterns" value="Expressed in testis and 5 other cell types or tissues"/>
</dbReference>
<sequence>MAKFNPPSEFKFDSPAEWPEWRQRFCRYRLTTKLNKDDGEIQVSSLIYGMGSEAEKIFASFEFDEEAHKKNFEIVLQKFDEYFILRRNIIHERACFYQRNQKQGETAEMYIRTLYELAEHCEFGDKRDEHIPDRLVVGISDKELSRQFQIKADLTLTYVIERVSQAEEITRQVNLQANRPESQLAKVTAVRKSEGQHRRKMQRHEPNSHSTHMKEECGRCGKPRHSDQRLCPALKSKCNKCQKHGHWERKCHSKAVREVTNDLPEQAYFLGAVNGEDKDCAWTVTLPIKNVKVNFKIDTGADATVIDQETFKKMSPTTELLAPDTQFVSPGGELKCMGKFLGETSYKRRNYAFNVYVIQETSCLLGRSEAVKLGLVKRLEEVSDVFGAGGLLKTEPVKIALREDAQPYAVHAARRIPLPLVPLVKKELQRMETEGIIEKVTQPTEWCAAMVPVLKPNKKEVRICADLRKLNKAVKREKYIMPTVEEILPKLTGSKVFTSLDAASGFYQIPLHEESKILTTFITPFGRYAFRRLPFGITSAPEIFQRKMTETLANLEGVEIFMDDVLIHAETEEQHDQRLAKVLKVIEAAGLKLNRAKCKFKQREVRFLGHIIDEAGVRADPQKVTGIENFPQPQNVTELKRFLGMVNYLAKFVPELSTVAHPLYELLKGQVEWTWGPAQCEAFRKVKTALTTSPILAFYDASKPTLVSADASSYGLGGVLLQQHGDHWKPVANCTRRLSDAERRYAQIEKECLASVWACEHFDKYSYGLDSFRLVTDHKPLVPLMNNKDLDCVPVRCQRLLMRFMRFNAIAEYAPGKTLAVADALSRGPEQRYGDETSHEDVATHTEVVMSQIPATTYRMTELRQHTENDSLLQAVIGFIRNGWPEYVDMVPESIREFYHVRGELSEVDGLVIRGRRIVVPTEMREIILRRIHDGHQGLVKCRERANQSVWWPRMSEEIGTTVQQCAFCRENRGSQRKEPLMPSELPSRPWQKVAIDLLEFRKKHYLVVSDYYSRYLEILDLPTTTSCQVVAKLKATFARFGIPEVLMSDYGAQLVSAEMREFSQEYDFVHVTSSPHYPQSNGQAERAVQTAKSILKQDDPLLALMSYRATPSSSTGVSPAELLMGRKIRTTLPTLHDNLKPGWPTEEKIRQADAAAKQKQAYYYNGRNGVRLLHPLQPGDSVLTKLDGQKGWTTSAVVHSSSSTPRSYVVETDQGERYRRNRRHLQFIPPPPKPVSESTNQHTLEDTQEGEKQQTLPISPGTGTVTRSGRVSKAPVRLDW</sequence>
<dbReference type="CDD" id="cd09274">
    <property type="entry name" value="RNase_HI_RT_Ty3"/>
    <property type="match status" value="1"/>
</dbReference>
<evidence type="ECO:0000256" key="2">
    <source>
        <dbReference type="ARBA" id="ARBA00012180"/>
    </source>
</evidence>
<keyword evidence="15" id="KW-1185">Reference proteome</keyword>
<organism evidence="14 15">
    <name type="scientific">Oryzias latipes</name>
    <name type="common">Japanese rice fish</name>
    <name type="synonym">Japanese killifish</name>
    <dbReference type="NCBI Taxonomy" id="8090"/>
    <lineage>
        <taxon>Eukaryota</taxon>
        <taxon>Metazoa</taxon>
        <taxon>Chordata</taxon>
        <taxon>Craniata</taxon>
        <taxon>Vertebrata</taxon>
        <taxon>Euteleostomi</taxon>
        <taxon>Actinopterygii</taxon>
        <taxon>Neopterygii</taxon>
        <taxon>Teleostei</taxon>
        <taxon>Neoteleostei</taxon>
        <taxon>Acanthomorphata</taxon>
        <taxon>Ovalentaria</taxon>
        <taxon>Atherinomorphae</taxon>
        <taxon>Beloniformes</taxon>
        <taxon>Adrianichthyidae</taxon>
        <taxon>Oryziinae</taxon>
        <taxon>Oryzias</taxon>
    </lineage>
</organism>
<dbReference type="InterPro" id="IPR021109">
    <property type="entry name" value="Peptidase_aspartic_dom_sf"/>
</dbReference>
<dbReference type="GeneTree" id="ENSGT00490000044642"/>
<dbReference type="SUPFAM" id="SSF50630">
    <property type="entry name" value="Acid proteases"/>
    <property type="match status" value="1"/>
</dbReference>
<dbReference type="Gene3D" id="3.30.420.10">
    <property type="entry name" value="Ribonuclease H-like superfamily/Ribonuclease H"/>
    <property type="match status" value="1"/>
</dbReference>
<reference evidence="14" key="2">
    <citation type="submission" date="2025-08" db="UniProtKB">
        <authorList>
            <consortium name="Ensembl"/>
        </authorList>
    </citation>
    <scope>IDENTIFICATION</scope>
    <source>
        <strain evidence="14">Hd-rR</strain>
    </source>
</reference>
<accession>A0A3B3IIM2</accession>
<dbReference type="CDD" id="cd01647">
    <property type="entry name" value="RT_LTR"/>
    <property type="match status" value="1"/>
</dbReference>
<evidence type="ECO:0000313" key="15">
    <source>
        <dbReference type="Proteomes" id="UP000001038"/>
    </source>
</evidence>
<dbReference type="InterPro" id="IPR043128">
    <property type="entry name" value="Rev_trsase/Diguanyl_cyclase"/>
</dbReference>
<evidence type="ECO:0000256" key="10">
    <source>
        <dbReference type="SAM" id="MobiDB-lite"/>
    </source>
</evidence>
<reference evidence="14 15" key="1">
    <citation type="journal article" date="2007" name="Nature">
        <title>The medaka draft genome and insights into vertebrate genome evolution.</title>
        <authorList>
            <person name="Kasahara M."/>
            <person name="Naruse K."/>
            <person name="Sasaki S."/>
            <person name="Nakatani Y."/>
            <person name="Qu W."/>
            <person name="Ahsan B."/>
            <person name="Yamada T."/>
            <person name="Nagayasu Y."/>
            <person name="Doi K."/>
            <person name="Kasai Y."/>
            <person name="Jindo T."/>
            <person name="Kobayashi D."/>
            <person name="Shimada A."/>
            <person name="Toyoda A."/>
            <person name="Kuroki Y."/>
            <person name="Fujiyama A."/>
            <person name="Sasaki T."/>
            <person name="Shimizu A."/>
            <person name="Asakawa S."/>
            <person name="Shimizu N."/>
            <person name="Hashimoto S."/>
            <person name="Yang J."/>
            <person name="Lee Y."/>
            <person name="Matsushima K."/>
            <person name="Sugano S."/>
            <person name="Sakaizumi M."/>
            <person name="Narita T."/>
            <person name="Ohishi K."/>
            <person name="Haga S."/>
            <person name="Ohta F."/>
            <person name="Nomoto H."/>
            <person name="Nogata K."/>
            <person name="Morishita T."/>
            <person name="Endo T."/>
            <person name="Shin-I T."/>
            <person name="Takeda H."/>
            <person name="Morishita S."/>
            <person name="Kohara Y."/>
        </authorList>
    </citation>
    <scope>NUCLEOTIDE SEQUENCE [LARGE SCALE GENOMIC DNA]</scope>
    <source>
        <strain evidence="14 15">Hd-rR</strain>
    </source>
</reference>
<feature type="region of interest" description="Disordered" evidence="10">
    <location>
        <begin position="190"/>
        <end position="221"/>
    </location>
</feature>
<evidence type="ECO:0000256" key="3">
    <source>
        <dbReference type="ARBA" id="ARBA00022679"/>
    </source>
</evidence>
<dbReference type="InterPro" id="IPR050951">
    <property type="entry name" value="Retrovirus_Pol_polyprotein"/>
</dbReference>
<dbReference type="InterPro" id="IPR001584">
    <property type="entry name" value="Integrase_cat-core"/>
</dbReference>
<name>A0A3B3IIM2_ORYLA</name>
<dbReference type="FunFam" id="3.30.420.10:FF:000063">
    <property type="entry name" value="Retrovirus-related Pol polyprotein from transposon 297-like Protein"/>
    <property type="match status" value="1"/>
</dbReference>
<dbReference type="FunFam" id="1.10.340.70:FF:000003">
    <property type="entry name" value="Protein CBG25708"/>
    <property type="match status" value="1"/>
</dbReference>
<dbReference type="InterPro" id="IPR041588">
    <property type="entry name" value="Integrase_H2C2"/>
</dbReference>
<keyword evidence="4" id="KW-0548">Nucleotidyltransferase</keyword>
<evidence type="ECO:0000259" key="12">
    <source>
        <dbReference type="PROSITE" id="PS50878"/>
    </source>
</evidence>
<reference evidence="14" key="3">
    <citation type="submission" date="2025-09" db="UniProtKB">
        <authorList>
            <consortium name="Ensembl"/>
        </authorList>
    </citation>
    <scope>IDENTIFICATION</scope>
    <source>
        <strain evidence="14">Hd-rR</strain>
    </source>
</reference>
<evidence type="ECO:0000256" key="8">
    <source>
        <dbReference type="ARBA" id="ARBA00023268"/>
    </source>
</evidence>
<keyword evidence="3" id="KW-0808">Transferase</keyword>
<proteinExistence type="inferred from homology"/>
<dbReference type="GO" id="GO:0015074">
    <property type="term" value="P:DNA integration"/>
    <property type="evidence" value="ECO:0007669"/>
    <property type="project" value="InterPro"/>
</dbReference>